<evidence type="ECO:0000313" key="5">
    <source>
        <dbReference type="Proteomes" id="UP000198811"/>
    </source>
</evidence>
<feature type="active site" description="Proton acceptor" evidence="1">
    <location>
        <position position="148"/>
    </location>
</feature>
<dbReference type="GO" id="GO:0016852">
    <property type="term" value="F:sirohydrochlorin cobaltochelatase activity"/>
    <property type="evidence" value="ECO:0007669"/>
    <property type="project" value="InterPro"/>
</dbReference>
<name>A0A1G9FAJ7_CLOCO</name>
<accession>A0A1G9FAJ7</accession>
<feature type="binding site" evidence="2">
    <location>
        <position position="179"/>
    </location>
    <ligand>
        <name>Co(2+)</name>
        <dbReference type="ChEBI" id="CHEBI:48828"/>
    </ligand>
</feature>
<dbReference type="OrthoDB" id="9770331at2"/>
<dbReference type="AlphaFoldDB" id="A0A1G9FAJ7"/>
<reference evidence="4 5" key="1">
    <citation type="submission" date="2016-10" db="EMBL/GenBank/DDBJ databases">
        <authorList>
            <person name="Varghese N."/>
            <person name="Submissions S."/>
        </authorList>
    </citation>
    <scope>NUCLEOTIDE SEQUENCE [LARGE SCALE GENOMIC DNA]</scope>
    <source>
        <strain evidence="4 5">NLAE-zl-C224</strain>
    </source>
</reference>
<evidence type="ECO:0000313" key="3">
    <source>
        <dbReference type="EMBL" id="NOH15823.1"/>
    </source>
</evidence>
<dbReference type="SUPFAM" id="SSF53800">
    <property type="entry name" value="Chelatase"/>
    <property type="match status" value="1"/>
</dbReference>
<protein>
    <submittedName>
        <fullName evidence="4">Anaerobic cobaltochelatase</fullName>
    </submittedName>
    <submittedName>
        <fullName evidence="3">Sirohydrochlorin cobaltochelatase</fullName>
    </submittedName>
</protein>
<dbReference type="EMBL" id="FNGL01000001">
    <property type="protein sequence ID" value="SDK85396.1"/>
    <property type="molecule type" value="Genomic_DNA"/>
</dbReference>
<dbReference type="STRING" id="1494.SAMN05216497_101267"/>
<keyword evidence="2" id="KW-0479">Metal-binding</keyword>
<evidence type="ECO:0000256" key="2">
    <source>
        <dbReference type="PIRSR" id="PIRSR033579-3"/>
    </source>
</evidence>
<gene>
    <name evidence="3" type="ORF">HMJ28_05350</name>
    <name evidence="4" type="ORF">SAMN05216497_101267</name>
</gene>
<dbReference type="Pfam" id="PF06180">
    <property type="entry name" value="CbiK"/>
    <property type="match status" value="1"/>
</dbReference>
<dbReference type="PANTHER" id="PTHR33542">
    <property type="entry name" value="SIROHYDROCHLORIN FERROCHELATASE, CHLOROPLASTIC"/>
    <property type="match status" value="1"/>
</dbReference>
<keyword evidence="5" id="KW-1185">Reference proteome</keyword>
<organism evidence="3 6">
    <name type="scientific">Clostridium cochlearium</name>
    <dbReference type="NCBI Taxonomy" id="1494"/>
    <lineage>
        <taxon>Bacteria</taxon>
        <taxon>Bacillati</taxon>
        <taxon>Bacillota</taxon>
        <taxon>Clostridia</taxon>
        <taxon>Eubacteriales</taxon>
        <taxon>Clostridiaceae</taxon>
        <taxon>Clostridium</taxon>
    </lineage>
</organism>
<dbReference type="PANTHER" id="PTHR33542:SF3">
    <property type="entry name" value="SIROHYDROCHLORIN FERROCHELATASE, CHLOROPLASTIC"/>
    <property type="match status" value="1"/>
</dbReference>
<dbReference type="Proteomes" id="UP000198811">
    <property type="component" value="Unassembled WGS sequence"/>
</dbReference>
<reference evidence="3 6" key="2">
    <citation type="submission" date="2020-05" db="EMBL/GenBank/DDBJ databases">
        <title>Draft genome sequence of Clostridium cochlearium strain AGROS13 isolated from a sheep dairy farm in New Zealand.</title>
        <authorList>
            <person name="Gupta T.B."/>
            <person name="Jauregui R."/>
            <person name="Risson A.N."/>
            <person name="Brightwell G."/>
            <person name="Maclean P."/>
        </authorList>
    </citation>
    <scope>NUCLEOTIDE SEQUENCE [LARGE SCALE GENOMIC DNA]</scope>
    <source>
        <strain evidence="3 6">AGROS13</strain>
    </source>
</reference>
<keyword evidence="2" id="KW-0170">Cobalt</keyword>
<dbReference type="RefSeq" id="WP_089863141.1">
    <property type="nucleotide sequence ID" value="NZ_CP173238.1"/>
</dbReference>
<feature type="binding site" evidence="2">
    <location>
        <position position="211"/>
    </location>
    <ligand>
        <name>Co(2+)</name>
        <dbReference type="ChEBI" id="CHEBI:48828"/>
    </ligand>
</feature>
<evidence type="ECO:0000313" key="4">
    <source>
        <dbReference type="EMBL" id="SDK85396.1"/>
    </source>
</evidence>
<evidence type="ECO:0000256" key="1">
    <source>
        <dbReference type="PIRSR" id="PIRSR033579-1"/>
    </source>
</evidence>
<dbReference type="GO" id="GO:0019251">
    <property type="term" value="P:anaerobic cobalamin biosynthetic process"/>
    <property type="evidence" value="ECO:0007669"/>
    <property type="project" value="InterPro"/>
</dbReference>
<feature type="binding site" evidence="2">
    <location>
        <position position="148"/>
    </location>
    <ligand>
        <name>Co(2+)</name>
        <dbReference type="ChEBI" id="CHEBI:48828"/>
    </ligand>
</feature>
<dbReference type="InterPro" id="IPR050963">
    <property type="entry name" value="Sirohydro_Cobaltochel/CbiX"/>
</dbReference>
<comment type="caution">
    <text evidence="3">The sequence shown here is derived from an EMBL/GenBank/DDBJ whole genome shotgun (WGS) entry which is preliminary data.</text>
</comment>
<dbReference type="InterPro" id="IPR010388">
    <property type="entry name" value="Anaerobic_Co-chelatase"/>
</dbReference>
<evidence type="ECO:0000313" key="6">
    <source>
        <dbReference type="Proteomes" id="UP000528432"/>
    </source>
</evidence>
<dbReference type="Proteomes" id="UP000528432">
    <property type="component" value="Unassembled WGS sequence"/>
</dbReference>
<dbReference type="Gene3D" id="3.40.50.1400">
    <property type="match status" value="2"/>
</dbReference>
<sequence length="269" mass="31073">MSKKGILVVSFGTSYEETRKATIEAIENKIRETYKDYEVRRAFTSGMIINKLKNRDNIHIDNPEEALEKMARDGFEEVIVQSLHIIPGDEYDEIKIAVHRFRNKKAFKKLTLGRPLLYRIEDYFNVVEALKPQIPEIREDSAVLFMGHGSVHHSNSCYSQFQYVLKQSGLKNIFVANVEGFPEIDVVVRKLKERNIKEVTLMPFMIVAGDHATNDMAGEDEDSWKNILEKEGFKVNIYLHGLGENRGIQDIYTQYVQDCIDNNPLKEEI</sequence>
<dbReference type="GO" id="GO:0046872">
    <property type="term" value="F:metal ion binding"/>
    <property type="evidence" value="ECO:0007669"/>
    <property type="project" value="UniProtKB-KW"/>
</dbReference>
<proteinExistence type="predicted"/>
<dbReference type="CDD" id="cd03412">
    <property type="entry name" value="CbiK_N"/>
    <property type="match status" value="1"/>
</dbReference>
<dbReference type="PIRSF" id="PIRSF033579">
    <property type="entry name" value="Anaer_Co_chel"/>
    <property type="match status" value="1"/>
</dbReference>
<dbReference type="CDD" id="cd03413">
    <property type="entry name" value="CbiK_C"/>
    <property type="match status" value="1"/>
</dbReference>
<dbReference type="EMBL" id="JABFIF010000007">
    <property type="protein sequence ID" value="NOH15823.1"/>
    <property type="molecule type" value="Genomic_DNA"/>
</dbReference>